<accession>A0A1H2XIZ6</accession>
<name>A0A1H2XIZ6_9PSEU</name>
<dbReference type="OrthoDB" id="4174975at2"/>
<dbReference type="EMBL" id="FNOK01000006">
    <property type="protein sequence ID" value="SDW92746.1"/>
    <property type="molecule type" value="Genomic_DNA"/>
</dbReference>
<evidence type="ECO:0000259" key="4">
    <source>
        <dbReference type="Pfam" id="PF14219"/>
    </source>
</evidence>
<dbReference type="RefSeq" id="WP_093263326.1">
    <property type="nucleotide sequence ID" value="NZ_FNOK01000006.1"/>
</dbReference>
<keyword evidence="6" id="KW-1185">Reference proteome</keyword>
<dbReference type="STRING" id="418495.SAMN05216215_1006101"/>
<feature type="domain" description="Septum formation-related" evidence="3">
    <location>
        <begin position="336"/>
        <end position="441"/>
    </location>
</feature>
<keyword evidence="2" id="KW-1133">Transmembrane helix</keyword>
<sequence length="466" mass="49275">MDAAVQGTPTERYRTVTGVATAAKALIASVLVCDVLDTAFTWHAHFVVRDYLAGNATTADLEAADLVTTLVAIPALLVSIAAGVVFLIWLWRARINAELLGGRSAHRRSRGWAIGGWFGPVVNLWFPYQVVSDIWRASAPRRQAPGGLIIAWWVLFVAVTIIGQILLRSSLEEITEQGLQEAANLATLSTMLNLASGVLIVIIITQITTWQTATPQQPTETHATPGAVDHSTARMALITLLLGVFSLVPLLIVPGIVTAVLVLLRANRGPATPEPETTGPPETTAVGGTAGSRTTAVVMALSGLLFSVTWSGIWAYAVVDATRGPEPSTTLADCENPPAGSATMCTMKPGDCFTWPGEADRFLTVALASCTQPHDAQAIGAYTADDGPWPGWDAFQNQIDAWCGPIAQRNVDASAVSPDDSLGLITPDQTAWDGGHHTAFCAVVSEASGYRQSILVPDADLSVPTR</sequence>
<evidence type="ECO:0000313" key="6">
    <source>
        <dbReference type="Proteomes" id="UP000199529"/>
    </source>
</evidence>
<evidence type="ECO:0000256" key="2">
    <source>
        <dbReference type="SAM" id="Phobius"/>
    </source>
</evidence>
<dbReference type="Pfam" id="PF13845">
    <property type="entry name" value="Septum_form"/>
    <property type="match status" value="1"/>
</dbReference>
<feature type="transmembrane region" description="Helical" evidence="2">
    <location>
        <begin position="296"/>
        <end position="317"/>
    </location>
</feature>
<protein>
    <submittedName>
        <fullName evidence="5">Septum formation</fullName>
    </submittedName>
</protein>
<feature type="domain" description="DUF4328" evidence="4">
    <location>
        <begin position="58"/>
        <end position="208"/>
    </location>
</feature>
<feature type="transmembrane region" description="Helical" evidence="2">
    <location>
        <begin position="70"/>
        <end position="91"/>
    </location>
</feature>
<proteinExistence type="predicted"/>
<feature type="transmembrane region" description="Helical" evidence="2">
    <location>
        <begin position="235"/>
        <end position="264"/>
    </location>
</feature>
<dbReference type="AlphaFoldDB" id="A0A1H2XIZ6"/>
<gene>
    <name evidence="5" type="ORF">SAMN05216215_1006101</name>
</gene>
<organism evidence="5 6">
    <name type="scientific">Saccharopolyspora shandongensis</name>
    <dbReference type="NCBI Taxonomy" id="418495"/>
    <lineage>
        <taxon>Bacteria</taxon>
        <taxon>Bacillati</taxon>
        <taxon>Actinomycetota</taxon>
        <taxon>Actinomycetes</taxon>
        <taxon>Pseudonocardiales</taxon>
        <taxon>Pseudonocardiaceae</taxon>
        <taxon>Saccharopolyspora</taxon>
    </lineage>
</organism>
<evidence type="ECO:0000259" key="3">
    <source>
        <dbReference type="Pfam" id="PF13845"/>
    </source>
</evidence>
<feature type="transmembrane region" description="Helical" evidence="2">
    <location>
        <begin position="188"/>
        <end position="208"/>
    </location>
</feature>
<dbReference type="InterPro" id="IPR026004">
    <property type="entry name" value="Septum_form"/>
</dbReference>
<dbReference type="Pfam" id="PF14219">
    <property type="entry name" value="DUF4328"/>
    <property type="match status" value="1"/>
</dbReference>
<keyword evidence="2" id="KW-0472">Membrane</keyword>
<dbReference type="InterPro" id="IPR025565">
    <property type="entry name" value="DUF4328"/>
</dbReference>
<reference evidence="6" key="1">
    <citation type="submission" date="2016-10" db="EMBL/GenBank/DDBJ databases">
        <authorList>
            <person name="Varghese N."/>
            <person name="Submissions S."/>
        </authorList>
    </citation>
    <scope>NUCLEOTIDE SEQUENCE [LARGE SCALE GENOMIC DNA]</scope>
    <source>
        <strain evidence="6">CGMCC 4.3530</strain>
    </source>
</reference>
<dbReference type="Proteomes" id="UP000199529">
    <property type="component" value="Unassembled WGS sequence"/>
</dbReference>
<feature type="region of interest" description="Disordered" evidence="1">
    <location>
        <begin position="270"/>
        <end position="289"/>
    </location>
</feature>
<evidence type="ECO:0000256" key="1">
    <source>
        <dbReference type="SAM" id="MobiDB-lite"/>
    </source>
</evidence>
<feature type="compositionally biased region" description="Low complexity" evidence="1">
    <location>
        <begin position="270"/>
        <end position="287"/>
    </location>
</feature>
<keyword evidence="2" id="KW-0812">Transmembrane</keyword>
<evidence type="ECO:0000313" key="5">
    <source>
        <dbReference type="EMBL" id="SDW92746.1"/>
    </source>
</evidence>
<feature type="transmembrane region" description="Helical" evidence="2">
    <location>
        <begin position="148"/>
        <end position="167"/>
    </location>
</feature>